<sequence length="143" mass="15746">MVLSLNIVKPPDQVHQQPAVTRECLLHPYSSAIFRPPSSTVDLHTTAPNVTFDIEELRISACNDGLRFDNGLVVIRPVVACRPGSVIKRITLQRLPWLSPQRLLEELWSTLGNYGSIRDVGIVNYSGTGAFLGSGYVVVVFDS</sequence>
<proteinExistence type="predicted"/>
<organism evidence="1 2">
    <name type="scientific">Rhizopus oryzae</name>
    <name type="common">Mucormycosis agent</name>
    <name type="synonym">Rhizopus arrhizus var. delemar</name>
    <dbReference type="NCBI Taxonomy" id="64495"/>
    <lineage>
        <taxon>Eukaryota</taxon>
        <taxon>Fungi</taxon>
        <taxon>Fungi incertae sedis</taxon>
        <taxon>Mucoromycota</taxon>
        <taxon>Mucoromycotina</taxon>
        <taxon>Mucoromycetes</taxon>
        <taxon>Mucorales</taxon>
        <taxon>Mucorineae</taxon>
        <taxon>Rhizopodaceae</taxon>
        <taxon>Rhizopus</taxon>
    </lineage>
</organism>
<gene>
    <name evidence="1" type="ORF">G6F51_012241</name>
</gene>
<comment type="caution">
    <text evidence="1">The sequence shown here is derived from an EMBL/GenBank/DDBJ whole genome shotgun (WGS) entry which is preliminary data.</text>
</comment>
<dbReference type="Proteomes" id="UP000717996">
    <property type="component" value="Unassembled WGS sequence"/>
</dbReference>
<dbReference type="AlphaFoldDB" id="A0A9P7C3X1"/>
<evidence type="ECO:0000313" key="1">
    <source>
        <dbReference type="EMBL" id="KAG1534182.1"/>
    </source>
</evidence>
<reference evidence="1" key="1">
    <citation type="journal article" date="2020" name="Microb. Genom.">
        <title>Genetic diversity of clinical and environmental Mucorales isolates obtained from an investigation of mucormycosis cases among solid organ transplant recipients.</title>
        <authorList>
            <person name="Nguyen M.H."/>
            <person name="Kaul D."/>
            <person name="Muto C."/>
            <person name="Cheng S.J."/>
            <person name="Richter R.A."/>
            <person name="Bruno V.M."/>
            <person name="Liu G."/>
            <person name="Beyhan S."/>
            <person name="Sundermann A.J."/>
            <person name="Mounaud S."/>
            <person name="Pasculle A.W."/>
            <person name="Nierman W.C."/>
            <person name="Driscoll E."/>
            <person name="Cumbie R."/>
            <person name="Clancy C.J."/>
            <person name="Dupont C.L."/>
        </authorList>
    </citation>
    <scope>NUCLEOTIDE SEQUENCE</scope>
    <source>
        <strain evidence="1">GL16</strain>
    </source>
</reference>
<name>A0A9P7C3X1_RHIOR</name>
<dbReference type="EMBL" id="JAANIT010003407">
    <property type="protein sequence ID" value="KAG1534182.1"/>
    <property type="molecule type" value="Genomic_DNA"/>
</dbReference>
<dbReference type="OrthoDB" id="2264205at2759"/>
<accession>A0A9P7C3X1</accession>
<evidence type="ECO:0000313" key="2">
    <source>
        <dbReference type="Proteomes" id="UP000717996"/>
    </source>
</evidence>
<protein>
    <submittedName>
        <fullName evidence="1">Uncharacterized protein</fullName>
    </submittedName>
</protein>